<evidence type="ECO:0000256" key="3">
    <source>
        <dbReference type="ARBA" id="ARBA00022946"/>
    </source>
</evidence>
<evidence type="ECO:0000313" key="6">
    <source>
        <dbReference type="Proteomes" id="UP000294933"/>
    </source>
</evidence>
<dbReference type="PANTHER" id="PTHR13126:SF0">
    <property type="entry name" value="ATP SYNTHASE MITOCHONDRIAL F1 COMPLEX ASSEMBLY FACTOR 1"/>
    <property type="match status" value="1"/>
</dbReference>
<evidence type="ECO:0000256" key="1">
    <source>
        <dbReference type="ARBA" id="ARBA00004173"/>
    </source>
</evidence>
<sequence length="376" mass="41584">MSTRGPLWLRMGVGDRLDHSATEDHKTMPNDVITSYRMFSSIRFLRSSYCPRRLHTSARLHNLAEKYADKLQKRAAEQGKTVDELRSSLKAKQRPTLVAPEAAKFIEKTKLASGPLRSPELARKDNSPVKPLAEIMDLSKILATPHTAAQVAALWNTYHSTRGMLSASIPLSTYDALLASARQFPAFVLPLPRDVPASELSDKADGADVAKRAHEFHFMQWAFHGAPPPPTMDPLSSILSPPPNPPPQSVNPASSTILFTPLMEYKLHQTFATPALVLTHYTDLAGSHGIVLLRGERTPSSSSVNTGCNPRYILNMQDAHLLSLGVQRFYLAQTAAAAAAGGSNQIERAQLLRTFHERPDEFVWEELLRHTDPTDF</sequence>
<keyword evidence="3" id="KW-0809">Transit peptide</keyword>
<keyword evidence="6" id="KW-1185">Reference proteome</keyword>
<evidence type="ECO:0000256" key="4">
    <source>
        <dbReference type="ARBA" id="ARBA00023128"/>
    </source>
</evidence>
<protein>
    <submittedName>
        <fullName evidence="5">ATP11-domain-containing protein</fullName>
    </submittedName>
</protein>
<dbReference type="AlphaFoldDB" id="A0A4Y7Q675"/>
<dbReference type="Pfam" id="PF06644">
    <property type="entry name" value="ATP11"/>
    <property type="match status" value="1"/>
</dbReference>
<dbReference type="GO" id="GO:0005739">
    <property type="term" value="C:mitochondrion"/>
    <property type="evidence" value="ECO:0007669"/>
    <property type="project" value="UniProtKB-SubCell"/>
</dbReference>
<dbReference type="GO" id="GO:0033615">
    <property type="term" value="P:mitochondrial proton-transporting ATP synthase complex assembly"/>
    <property type="evidence" value="ECO:0007669"/>
    <property type="project" value="TreeGrafter"/>
</dbReference>
<comment type="similarity">
    <text evidence="2">Belongs to the ATP11 family.</text>
</comment>
<dbReference type="PANTHER" id="PTHR13126">
    <property type="entry name" value="CHAPERONE ATP11"/>
    <property type="match status" value="1"/>
</dbReference>
<dbReference type="STRING" id="50990.A0A4Y7Q675"/>
<dbReference type="EMBL" id="ML170175">
    <property type="protein sequence ID" value="TDL22320.1"/>
    <property type="molecule type" value="Genomic_DNA"/>
</dbReference>
<gene>
    <name evidence="5" type="ORF">BD410DRAFT_788569</name>
</gene>
<proteinExistence type="inferred from homology"/>
<dbReference type="OrthoDB" id="16535at2759"/>
<dbReference type="Proteomes" id="UP000294933">
    <property type="component" value="Unassembled WGS sequence"/>
</dbReference>
<evidence type="ECO:0000313" key="5">
    <source>
        <dbReference type="EMBL" id="TDL22320.1"/>
    </source>
</evidence>
<keyword evidence="4" id="KW-0496">Mitochondrion</keyword>
<evidence type="ECO:0000256" key="2">
    <source>
        <dbReference type="ARBA" id="ARBA00009116"/>
    </source>
</evidence>
<name>A0A4Y7Q675_9AGAM</name>
<comment type="subcellular location">
    <subcellularLocation>
        <location evidence="1">Mitochondrion</location>
    </subcellularLocation>
</comment>
<dbReference type="InterPro" id="IPR010591">
    <property type="entry name" value="ATP11"/>
</dbReference>
<organism evidence="5 6">
    <name type="scientific">Rickenella mellea</name>
    <dbReference type="NCBI Taxonomy" id="50990"/>
    <lineage>
        <taxon>Eukaryota</taxon>
        <taxon>Fungi</taxon>
        <taxon>Dikarya</taxon>
        <taxon>Basidiomycota</taxon>
        <taxon>Agaricomycotina</taxon>
        <taxon>Agaricomycetes</taxon>
        <taxon>Hymenochaetales</taxon>
        <taxon>Rickenellaceae</taxon>
        <taxon>Rickenella</taxon>
    </lineage>
</organism>
<accession>A0A4Y7Q675</accession>
<reference evidence="5 6" key="1">
    <citation type="submission" date="2018-06" db="EMBL/GenBank/DDBJ databases">
        <title>A transcriptomic atlas of mushroom development highlights an independent origin of complex multicellularity.</title>
        <authorList>
            <consortium name="DOE Joint Genome Institute"/>
            <person name="Krizsan K."/>
            <person name="Almasi E."/>
            <person name="Merenyi Z."/>
            <person name="Sahu N."/>
            <person name="Viragh M."/>
            <person name="Koszo T."/>
            <person name="Mondo S."/>
            <person name="Kiss B."/>
            <person name="Balint B."/>
            <person name="Kues U."/>
            <person name="Barry K."/>
            <person name="Hegedus J.C."/>
            <person name="Henrissat B."/>
            <person name="Johnson J."/>
            <person name="Lipzen A."/>
            <person name="Ohm R."/>
            <person name="Nagy I."/>
            <person name="Pangilinan J."/>
            <person name="Yan J."/>
            <person name="Xiong Y."/>
            <person name="Grigoriev I.V."/>
            <person name="Hibbett D.S."/>
            <person name="Nagy L.G."/>
        </authorList>
    </citation>
    <scope>NUCLEOTIDE SEQUENCE [LARGE SCALE GENOMIC DNA]</scope>
    <source>
        <strain evidence="5 6">SZMC22713</strain>
    </source>
</reference>
<dbReference type="VEuPathDB" id="FungiDB:BD410DRAFT_788569"/>